<evidence type="ECO:0000259" key="1">
    <source>
        <dbReference type="Pfam" id="PF01370"/>
    </source>
</evidence>
<proteinExistence type="predicted"/>
<dbReference type="InterPro" id="IPR036291">
    <property type="entry name" value="NAD(P)-bd_dom_sf"/>
</dbReference>
<dbReference type="Proteomes" id="UP001557484">
    <property type="component" value="Unassembled WGS sequence"/>
</dbReference>
<dbReference type="Pfam" id="PF01370">
    <property type="entry name" value="Epimerase"/>
    <property type="match status" value="1"/>
</dbReference>
<dbReference type="Gene3D" id="3.40.50.720">
    <property type="entry name" value="NAD(P)-binding Rossmann-like Domain"/>
    <property type="match status" value="1"/>
</dbReference>
<gene>
    <name evidence="2" type="ORF">AB4875_14115</name>
</gene>
<accession>A0ABV3TZC6</accession>
<sequence length="302" mass="32506">MNVLVVGGSGLIGGEIALHLKKHGHDVTIMARKIPQAPVLAALPFLQGDYVNDDCDDGRLAGFDSLVFAAAADIRNLPYDGSVTPEEFYTKYNDVAVPRFFAAAKAAGIQRAVYIGTFYPVVAPAQIGQCAYVTSRHNTDVAVRALNSADFKVCCLNAPFVLGQIPGLDTPHITALLHYVQGAIPDLPLFAPQGGTNHISSHSLAQAALNALENGEGGKGYLVGDENLSWKDYLEMWCEAAGNPRQLEVREDDHPMLPNVIMFAGAGASIQYEPEDMAVLKYDRQCIRPLIQQIATSLSVVE</sequence>
<keyword evidence="3" id="KW-1185">Reference proteome</keyword>
<organism evidence="2 3">
    <name type="scientific">Zhongshania arctica</name>
    <dbReference type="NCBI Taxonomy" id="3238302"/>
    <lineage>
        <taxon>Bacteria</taxon>
        <taxon>Pseudomonadati</taxon>
        <taxon>Pseudomonadota</taxon>
        <taxon>Gammaproteobacteria</taxon>
        <taxon>Cellvibrionales</taxon>
        <taxon>Spongiibacteraceae</taxon>
        <taxon>Zhongshania</taxon>
    </lineage>
</organism>
<dbReference type="EMBL" id="JBFRYB010000001">
    <property type="protein sequence ID" value="MEX1666626.1"/>
    <property type="molecule type" value="Genomic_DNA"/>
</dbReference>
<feature type="domain" description="NAD-dependent epimerase/dehydratase" evidence="1">
    <location>
        <begin position="3"/>
        <end position="214"/>
    </location>
</feature>
<dbReference type="PANTHER" id="PTHR48079">
    <property type="entry name" value="PROTEIN YEEZ"/>
    <property type="match status" value="1"/>
</dbReference>
<dbReference type="RefSeq" id="WP_368376700.1">
    <property type="nucleotide sequence ID" value="NZ_JBFRYB010000001.1"/>
</dbReference>
<name>A0ABV3TZC6_9GAMM</name>
<evidence type="ECO:0000313" key="2">
    <source>
        <dbReference type="EMBL" id="MEX1666626.1"/>
    </source>
</evidence>
<reference evidence="2 3" key="1">
    <citation type="journal article" date="2011" name="Int. J. Syst. Evol. Microbiol.">
        <title>Zhongshania antarctica gen. nov., sp. nov. and Zhongshania guokunii sp. nov., gammaproteobacteria respectively isolated from coastal attached (fast) ice and surface seawater of the Antarctic.</title>
        <authorList>
            <person name="Li H.J."/>
            <person name="Zhang X.Y."/>
            <person name="Chen C.X."/>
            <person name="Zhang Y.J."/>
            <person name="Gao Z.M."/>
            <person name="Yu Y."/>
            <person name="Chen X.L."/>
            <person name="Chen B."/>
            <person name="Zhang Y.Z."/>
        </authorList>
    </citation>
    <scope>NUCLEOTIDE SEQUENCE [LARGE SCALE GENOMIC DNA]</scope>
    <source>
        <strain evidence="2 3">R06B22</strain>
    </source>
</reference>
<evidence type="ECO:0000313" key="3">
    <source>
        <dbReference type="Proteomes" id="UP001557484"/>
    </source>
</evidence>
<dbReference type="PANTHER" id="PTHR48079:SF6">
    <property type="entry name" value="NAD(P)-BINDING DOMAIN-CONTAINING PROTEIN-RELATED"/>
    <property type="match status" value="1"/>
</dbReference>
<dbReference type="InterPro" id="IPR001509">
    <property type="entry name" value="Epimerase_deHydtase"/>
</dbReference>
<dbReference type="InterPro" id="IPR051783">
    <property type="entry name" value="NAD(P)-dependent_oxidoreduct"/>
</dbReference>
<protein>
    <submittedName>
        <fullName evidence="2">NAD-dependent epimerase/dehydratase family protein</fullName>
    </submittedName>
</protein>
<comment type="caution">
    <text evidence="2">The sequence shown here is derived from an EMBL/GenBank/DDBJ whole genome shotgun (WGS) entry which is preliminary data.</text>
</comment>
<dbReference type="SUPFAM" id="SSF51735">
    <property type="entry name" value="NAD(P)-binding Rossmann-fold domains"/>
    <property type="match status" value="1"/>
</dbReference>